<accession>A0ABY9QVD2</accession>
<reference evidence="1 2" key="1">
    <citation type="submission" date="2023-08" db="EMBL/GenBank/DDBJ databases">
        <title>Complete Genome Sequence of Pseudomonas entomophila TVIN A01.</title>
        <authorList>
            <person name="Shelke T."/>
            <person name="Mahar N.S."/>
            <person name="Gupta I."/>
            <person name="Gupta V."/>
        </authorList>
    </citation>
    <scope>NUCLEOTIDE SEQUENCE [LARGE SCALE GENOMIC DNA]</scope>
    <source>
        <strain evidence="1 2">TVIN-A01</strain>
    </source>
</reference>
<evidence type="ECO:0000313" key="2">
    <source>
        <dbReference type="Proteomes" id="UP001183127"/>
    </source>
</evidence>
<evidence type="ECO:0008006" key="3">
    <source>
        <dbReference type="Google" id="ProtNLM"/>
    </source>
</evidence>
<organism evidence="1 2">
    <name type="scientific">Pseudomonas entomophila</name>
    <dbReference type="NCBI Taxonomy" id="312306"/>
    <lineage>
        <taxon>Bacteria</taxon>
        <taxon>Pseudomonadati</taxon>
        <taxon>Pseudomonadota</taxon>
        <taxon>Gammaproteobacteria</taxon>
        <taxon>Pseudomonadales</taxon>
        <taxon>Pseudomonadaceae</taxon>
        <taxon>Pseudomonas</taxon>
    </lineage>
</organism>
<dbReference type="RefSeq" id="WP_011535631.1">
    <property type="nucleotide sequence ID" value="NZ_CP132921.1"/>
</dbReference>
<keyword evidence="2" id="KW-1185">Reference proteome</keyword>
<dbReference type="EMBL" id="CP132921">
    <property type="protein sequence ID" value="WMW07020.1"/>
    <property type="molecule type" value="Genomic_DNA"/>
</dbReference>
<sequence length="156" mass="17824">MFRALDQLMVDRFEEDFLNFDLTIYDLSSCLAGYLKCMLVSGYVDFPDGEVKHQLVSLLGSAERKEWPATETPEKEKARKYFWFTVSLYKGVDDVLSSFARCCVFCANNDEDWADHLLGEDTPFLLYADELDRMRGGGTKELVAYFRAALSLPAPM</sequence>
<dbReference type="GeneID" id="32807573"/>
<proteinExistence type="predicted"/>
<dbReference type="Proteomes" id="UP001183127">
    <property type="component" value="Chromosome"/>
</dbReference>
<evidence type="ECO:0000313" key="1">
    <source>
        <dbReference type="EMBL" id="WMW07020.1"/>
    </source>
</evidence>
<name>A0ABY9QVD2_9PSED</name>
<gene>
    <name evidence="1" type="ORF">RAH46_06700</name>
</gene>
<protein>
    <recommendedName>
        <fullName evidence="3">CdiI immunity protein domain-containing protein</fullName>
    </recommendedName>
</protein>